<dbReference type="AlphaFoldDB" id="A0A518B463"/>
<sequence>MSLTPFPTRPPRHPVKFALTLGLSALLAIGTAVPALACPFCSQMGRSFSDDIRQSDLTVYGTIENSRVSAESSPGQTDGETTMSIESVLKPHPILGKKKKVTFPRYIPTANKSPEDYLILAEVVDGRIDPYRGMPVEDRRFVTYLSESMSLDAAKADKRLGYFFNYLGDDDVNISGDAYKEFANAPYEDVLAAGKSYDPDKIVEWLADKKTPTYRYGLYGLLLGIGGESKHEAVLREYIEDENKRPVTGTDGLLAGYCLLNPQAGIAFVASILNNPKNSFEYRYSALKAIRFVLDQMPDVDKKVLFAELKKALNQPDIADLVIKELRVRGQWEVSDEVLALAEKPKYDHQLMRRAILRYALQCPGDSAKAYVEKVRKETPQFVKDTEAVLRIEQEQSKQIENRQ</sequence>
<accession>A0A518B463</accession>
<dbReference type="OrthoDB" id="260790at2"/>
<gene>
    <name evidence="1" type="ORF">Pan216_26320</name>
</gene>
<organism evidence="1 2">
    <name type="scientific">Kolteria novifilia</name>
    <dbReference type="NCBI Taxonomy" id="2527975"/>
    <lineage>
        <taxon>Bacteria</taxon>
        <taxon>Pseudomonadati</taxon>
        <taxon>Planctomycetota</taxon>
        <taxon>Planctomycetia</taxon>
        <taxon>Kolteriales</taxon>
        <taxon>Kolteriaceae</taxon>
        <taxon>Kolteria</taxon>
    </lineage>
</organism>
<dbReference type="EMBL" id="CP036279">
    <property type="protein sequence ID" value="QDU61767.1"/>
    <property type="molecule type" value="Genomic_DNA"/>
</dbReference>
<proteinExistence type="predicted"/>
<evidence type="ECO:0000313" key="2">
    <source>
        <dbReference type="Proteomes" id="UP000317093"/>
    </source>
</evidence>
<name>A0A518B463_9BACT</name>
<protein>
    <submittedName>
        <fullName evidence="1">Uncharacterized protein</fullName>
    </submittedName>
</protein>
<evidence type="ECO:0000313" key="1">
    <source>
        <dbReference type="EMBL" id="QDU61767.1"/>
    </source>
</evidence>
<dbReference type="RefSeq" id="WP_145258319.1">
    <property type="nucleotide sequence ID" value="NZ_CP036279.1"/>
</dbReference>
<keyword evidence="2" id="KW-1185">Reference proteome</keyword>
<dbReference type="Proteomes" id="UP000317093">
    <property type="component" value="Chromosome"/>
</dbReference>
<reference evidence="1 2" key="1">
    <citation type="submission" date="2019-02" db="EMBL/GenBank/DDBJ databases">
        <title>Deep-cultivation of Planctomycetes and their phenomic and genomic characterization uncovers novel biology.</title>
        <authorList>
            <person name="Wiegand S."/>
            <person name="Jogler M."/>
            <person name="Boedeker C."/>
            <person name="Pinto D."/>
            <person name="Vollmers J."/>
            <person name="Rivas-Marin E."/>
            <person name="Kohn T."/>
            <person name="Peeters S.H."/>
            <person name="Heuer A."/>
            <person name="Rast P."/>
            <person name="Oberbeckmann S."/>
            <person name="Bunk B."/>
            <person name="Jeske O."/>
            <person name="Meyerdierks A."/>
            <person name="Storesund J.E."/>
            <person name="Kallscheuer N."/>
            <person name="Luecker S."/>
            <person name="Lage O.M."/>
            <person name="Pohl T."/>
            <person name="Merkel B.J."/>
            <person name="Hornburger P."/>
            <person name="Mueller R.-W."/>
            <person name="Bruemmer F."/>
            <person name="Labrenz M."/>
            <person name="Spormann A.M."/>
            <person name="Op den Camp H."/>
            <person name="Overmann J."/>
            <person name="Amann R."/>
            <person name="Jetten M.S.M."/>
            <person name="Mascher T."/>
            <person name="Medema M.H."/>
            <person name="Devos D.P."/>
            <person name="Kaster A.-K."/>
            <person name="Ovreas L."/>
            <person name="Rohde M."/>
            <person name="Galperin M.Y."/>
            <person name="Jogler C."/>
        </authorList>
    </citation>
    <scope>NUCLEOTIDE SEQUENCE [LARGE SCALE GENOMIC DNA]</scope>
    <source>
        <strain evidence="1 2">Pan216</strain>
    </source>
</reference>
<dbReference type="KEGG" id="knv:Pan216_26320"/>